<keyword evidence="2" id="KW-0238">DNA-binding</keyword>
<evidence type="ECO:0000256" key="4">
    <source>
        <dbReference type="SAM" id="MobiDB-lite"/>
    </source>
</evidence>
<reference evidence="6 7" key="1">
    <citation type="submission" date="2018-10" db="EMBL/GenBank/DDBJ databases">
        <title>Isolation, diversity and antibacterial activity of antinobacteria from the wheat rhizosphere soil.</title>
        <authorList>
            <person name="Sun T."/>
        </authorList>
    </citation>
    <scope>NUCLEOTIDE SEQUENCE [LARGE SCALE GENOMIC DNA]</scope>
    <source>
        <strain evidence="6 7">SJ-23</strain>
    </source>
</reference>
<dbReference type="InterPro" id="IPR000524">
    <property type="entry name" value="Tscrpt_reg_HTH_GntR"/>
</dbReference>
<feature type="domain" description="HTH gntR-type" evidence="5">
    <location>
        <begin position="25"/>
        <end position="92"/>
    </location>
</feature>
<feature type="region of interest" description="Disordered" evidence="4">
    <location>
        <begin position="1"/>
        <end position="23"/>
    </location>
</feature>
<dbReference type="SMART" id="SM00345">
    <property type="entry name" value="HTH_GNTR"/>
    <property type="match status" value="1"/>
</dbReference>
<keyword evidence="7" id="KW-1185">Reference proteome</keyword>
<gene>
    <name evidence="6" type="ORF">EDM22_17745</name>
</gene>
<dbReference type="GO" id="GO:0003700">
    <property type="term" value="F:DNA-binding transcription factor activity"/>
    <property type="evidence" value="ECO:0007669"/>
    <property type="project" value="InterPro"/>
</dbReference>
<dbReference type="InterPro" id="IPR036388">
    <property type="entry name" value="WH-like_DNA-bd_sf"/>
</dbReference>
<dbReference type="PANTHER" id="PTHR43537:SF45">
    <property type="entry name" value="GNTR FAMILY REGULATORY PROTEIN"/>
    <property type="match status" value="1"/>
</dbReference>
<evidence type="ECO:0000313" key="7">
    <source>
        <dbReference type="Proteomes" id="UP000275048"/>
    </source>
</evidence>
<evidence type="ECO:0000256" key="1">
    <source>
        <dbReference type="ARBA" id="ARBA00023015"/>
    </source>
</evidence>
<dbReference type="Gene3D" id="1.20.120.530">
    <property type="entry name" value="GntR ligand-binding domain-like"/>
    <property type="match status" value="1"/>
</dbReference>
<name>A0A3M7ZZG5_9MICO</name>
<dbReference type="Gene3D" id="1.10.10.10">
    <property type="entry name" value="Winged helix-like DNA-binding domain superfamily/Winged helix DNA-binding domain"/>
    <property type="match status" value="1"/>
</dbReference>
<dbReference type="Pfam" id="PF07729">
    <property type="entry name" value="FCD"/>
    <property type="match status" value="1"/>
</dbReference>
<dbReference type="PROSITE" id="PS50949">
    <property type="entry name" value="HTH_GNTR"/>
    <property type="match status" value="1"/>
</dbReference>
<dbReference type="RefSeq" id="WP_122938412.1">
    <property type="nucleotide sequence ID" value="NZ_JBHSNT010000062.1"/>
</dbReference>
<dbReference type="Pfam" id="PF00392">
    <property type="entry name" value="GntR"/>
    <property type="match status" value="1"/>
</dbReference>
<dbReference type="SUPFAM" id="SSF46785">
    <property type="entry name" value="Winged helix' DNA-binding domain"/>
    <property type="match status" value="1"/>
</dbReference>
<dbReference type="SMART" id="SM00895">
    <property type="entry name" value="FCD"/>
    <property type="match status" value="1"/>
</dbReference>
<dbReference type="PANTHER" id="PTHR43537">
    <property type="entry name" value="TRANSCRIPTIONAL REGULATOR, GNTR FAMILY"/>
    <property type="match status" value="1"/>
</dbReference>
<sequence>MYTAPNPSESPASETATSTRSAAARLRREQAYTAIRRMVLLGEFPFGQRMAEEALAEQLHLSRTPVREAFARLHADRLLNRYADGGYYVAEPDLLDLRDLYELRLTLELRGITRAAESGVEHERSTLEALHARWVAIKAAPPAPDGSFIELDESFHVTLNRACGNLVLTETLENVNARIRPVRMHDFLSADRIELSIVEHLEIVEAVLEHDLPLAAERLRSHIGISLDVVEERAARAMTQMMINRSRRRL</sequence>
<dbReference type="InterPro" id="IPR036390">
    <property type="entry name" value="WH_DNA-bd_sf"/>
</dbReference>
<dbReference type="Proteomes" id="UP000275048">
    <property type="component" value="Unassembled WGS sequence"/>
</dbReference>
<proteinExistence type="predicted"/>
<dbReference type="EMBL" id="RHHB01000062">
    <property type="protein sequence ID" value="RNB44186.1"/>
    <property type="molecule type" value="Genomic_DNA"/>
</dbReference>
<keyword evidence="3" id="KW-0804">Transcription</keyword>
<keyword evidence="1" id="KW-0805">Transcription regulation</keyword>
<dbReference type="SUPFAM" id="SSF48008">
    <property type="entry name" value="GntR ligand-binding domain-like"/>
    <property type="match status" value="1"/>
</dbReference>
<organism evidence="6 7">
    <name type="scientific">Agromyces tardus</name>
    <dbReference type="NCBI Taxonomy" id="2583849"/>
    <lineage>
        <taxon>Bacteria</taxon>
        <taxon>Bacillati</taxon>
        <taxon>Actinomycetota</taxon>
        <taxon>Actinomycetes</taxon>
        <taxon>Micrococcales</taxon>
        <taxon>Microbacteriaceae</taxon>
        <taxon>Agromyces</taxon>
    </lineage>
</organism>
<comment type="caution">
    <text evidence="6">The sequence shown here is derived from an EMBL/GenBank/DDBJ whole genome shotgun (WGS) entry which is preliminary data.</text>
</comment>
<dbReference type="AlphaFoldDB" id="A0A3M7ZZG5"/>
<dbReference type="OrthoDB" id="8680240at2"/>
<evidence type="ECO:0000256" key="2">
    <source>
        <dbReference type="ARBA" id="ARBA00023125"/>
    </source>
</evidence>
<evidence type="ECO:0000313" key="6">
    <source>
        <dbReference type="EMBL" id="RNB44186.1"/>
    </source>
</evidence>
<dbReference type="InterPro" id="IPR011711">
    <property type="entry name" value="GntR_C"/>
</dbReference>
<dbReference type="GO" id="GO:0003677">
    <property type="term" value="F:DNA binding"/>
    <property type="evidence" value="ECO:0007669"/>
    <property type="project" value="UniProtKB-KW"/>
</dbReference>
<accession>A0A3M7ZZG5</accession>
<evidence type="ECO:0000259" key="5">
    <source>
        <dbReference type="PROSITE" id="PS50949"/>
    </source>
</evidence>
<dbReference type="InterPro" id="IPR008920">
    <property type="entry name" value="TF_FadR/GntR_C"/>
</dbReference>
<evidence type="ECO:0000256" key="3">
    <source>
        <dbReference type="ARBA" id="ARBA00023163"/>
    </source>
</evidence>
<protein>
    <submittedName>
        <fullName evidence="6">GntR family transcriptional regulator</fullName>
    </submittedName>
</protein>
<feature type="compositionally biased region" description="Low complexity" evidence="4">
    <location>
        <begin position="7"/>
        <end position="23"/>
    </location>
</feature>